<keyword evidence="2" id="KW-1185">Reference proteome</keyword>
<protein>
    <submittedName>
        <fullName evidence="1">Uncharacterized protein</fullName>
    </submittedName>
</protein>
<gene>
    <name evidence="1" type="ORF">SAMN05444355_1441</name>
</gene>
<organism evidence="1 2">
    <name type="scientific">Flavobacterium frigoris</name>
    <dbReference type="NCBI Taxonomy" id="229204"/>
    <lineage>
        <taxon>Bacteria</taxon>
        <taxon>Pseudomonadati</taxon>
        <taxon>Bacteroidota</taxon>
        <taxon>Flavobacteriia</taxon>
        <taxon>Flavobacteriales</taxon>
        <taxon>Flavobacteriaceae</taxon>
        <taxon>Flavobacterium</taxon>
    </lineage>
</organism>
<reference evidence="2" key="1">
    <citation type="submission" date="2016-10" db="EMBL/GenBank/DDBJ databases">
        <authorList>
            <person name="Varghese N."/>
            <person name="Submissions S."/>
        </authorList>
    </citation>
    <scope>NUCLEOTIDE SEQUENCE [LARGE SCALE GENOMIC DNA]</scope>
    <source>
        <strain evidence="2">DSM 15719</strain>
    </source>
</reference>
<sequence>MGALDLKALDEIPLDKVRELLGKKFGDIERFNKSEKLLEALKDDSIFETIFKIAE</sequence>
<dbReference type="Proteomes" id="UP000183658">
    <property type="component" value="Unassembled WGS sequence"/>
</dbReference>
<dbReference type="AlphaFoldDB" id="A0A1H9S4V7"/>
<name>A0A1H9S4V7_FLAFI</name>
<evidence type="ECO:0000313" key="1">
    <source>
        <dbReference type="EMBL" id="SER80011.1"/>
    </source>
</evidence>
<evidence type="ECO:0000313" key="2">
    <source>
        <dbReference type="Proteomes" id="UP000183658"/>
    </source>
</evidence>
<accession>A0A1H9S4V7</accession>
<dbReference type="RefSeq" id="WP_175460315.1">
    <property type="nucleotide sequence ID" value="NZ_CBCRVS010000049.1"/>
</dbReference>
<proteinExistence type="predicted"/>
<dbReference type="EMBL" id="FOFZ01000044">
    <property type="protein sequence ID" value="SER80011.1"/>
    <property type="molecule type" value="Genomic_DNA"/>
</dbReference>